<dbReference type="InterPro" id="IPR023393">
    <property type="entry name" value="START-like_dom_sf"/>
</dbReference>
<keyword evidence="10" id="KW-1185">Reference proteome</keyword>
<gene>
    <name evidence="11" type="primary">stard9</name>
</gene>
<dbReference type="PANTHER" id="PTHR47117:SF1">
    <property type="entry name" value="STAR-RELATED LIPID TRANSFER PROTEIN 9"/>
    <property type="match status" value="1"/>
</dbReference>
<dbReference type="Pfam" id="PF00225">
    <property type="entry name" value="Kinesin"/>
    <property type="match status" value="1"/>
</dbReference>
<feature type="region of interest" description="Disordered" evidence="7">
    <location>
        <begin position="2348"/>
        <end position="2408"/>
    </location>
</feature>
<keyword evidence="2 5" id="KW-0067">ATP-binding</keyword>
<feature type="region of interest" description="Disordered" evidence="7">
    <location>
        <begin position="1313"/>
        <end position="1370"/>
    </location>
</feature>
<evidence type="ECO:0000259" key="9">
    <source>
        <dbReference type="PROSITE" id="PS50848"/>
    </source>
</evidence>
<dbReference type="GeneID" id="114427087"/>
<feature type="region of interest" description="Disordered" evidence="7">
    <location>
        <begin position="900"/>
        <end position="935"/>
    </location>
</feature>
<dbReference type="SUPFAM" id="SSF49879">
    <property type="entry name" value="SMAD/FHA domain"/>
    <property type="match status" value="1"/>
</dbReference>
<dbReference type="GO" id="GO:0005524">
    <property type="term" value="F:ATP binding"/>
    <property type="evidence" value="ECO:0007669"/>
    <property type="project" value="UniProtKB-UniRule"/>
</dbReference>
<feature type="region of interest" description="Disordered" evidence="7">
    <location>
        <begin position="3098"/>
        <end position="3122"/>
    </location>
</feature>
<comment type="similarity">
    <text evidence="5">Belongs to the TRAFAC class myosin-kinesin ATPase superfamily. Kinesin family.</text>
</comment>
<evidence type="ECO:0000256" key="4">
    <source>
        <dbReference type="ARBA" id="ARBA00023175"/>
    </source>
</evidence>
<keyword evidence="4 5" id="KW-0505">Motor protein</keyword>
<dbReference type="Proteomes" id="UP000515145">
    <property type="component" value="Chromosome 22"/>
</dbReference>
<dbReference type="GO" id="GO:0007018">
    <property type="term" value="P:microtubule-based movement"/>
    <property type="evidence" value="ECO:0007669"/>
    <property type="project" value="InterPro"/>
</dbReference>
<dbReference type="RefSeq" id="XP_028250655.1">
    <property type="nucleotide sequence ID" value="XM_028394854.1"/>
</dbReference>
<feature type="region of interest" description="Disordered" evidence="7">
    <location>
        <begin position="1790"/>
        <end position="1818"/>
    </location>
</feature>
<dbReference type="SUPFAM" id="SSF52540">
    <property type="entry name" value="P-loop containing nucleoside triphosphate hydrolases"/>
    <property type="match status" value="1"/>
</dbReference>
<feature type="region of interest" description="Disordered" evidence="7">
    <location>
        <begin position="2568"/>
        <end position="2703"/>
    </location>
</feature>
<dbReference type="Gene3D" id="3.30.530.20">
    <property type="match status" value="1"/>
</dbReference>
<evidence type="ECO:0000256" key="7">
    <source>
        <dbReference type="SAM" id="MobiDB-lite"/>
    </source>
</evidence>
<dbReference type="OrthoDB" id="3176171at2759"/>
<dbReference type="InterPro" id="IPR019821">
    <property type="entry name" value="Kinesin_motor_CS"/>
</dbReference>
<feature type="compositionally biased region" description="Basic and acidic residues" evidence="7">
    <location>
        <begin position="2651"/>
        <end position="2674"/>
    </location>
</feature>
<evidence type="ECO:0000256" key="6">
    <source>
        <dbReference type="SAM" id="Coils"/>
    </source>
</evidence>
<feature type="region of interest" description="Disordered" evidence="7">
    <location>
        <begin position="2975"/>
        <end position="3005"/>
    </location>
</feature>
<feature type="coiled-coil region" evidence="6">
    <location>
        <begin position="639"/>
        <end position="677"/>
    </location>
</feature>
<evidence type="ECO:0000256" key="2">
    <source>
        <dbReference type="ARBA" id="ARBA00022840"/>
    </source>
</evidence>
<dbReference type="CTD" id="57519"/>
<feature type="compositionally biased region" description="Basic and acidic residues" evidence="7">
    <location>
        <begin position="900"/>
        <end position="920"/>
    </location>
</feature>
<feature type="compositionally biased region" description="Polar residues" evidence="7">
    <location>
        <begin position="2364"/>
        <end position="2380"/>
    </location>
</feature>
<evidence type="ECO:0000256" key="3">
    <source>
        <dbReference type="ARBA" id="ARBA00023054"/>
    </source>
</evidence>
<dbReference type="PRINTS" id="PR00380">
    <property type="entry name" value="KINESINHEAVY"/>
</dbReference>
<feature type="region of interest" description="Disordered" evidence="7">
    <location>
        <begin position="959"/>
        <end position="980"/>
    </location>
</feature>
<feature type="region of interest" description="Disordered" evidence="7">
    <location>
        <begin position="2935"/>
        <end position="2956"/>
    </location>
</feature>
<name>A0A6P7H674_9TELE</name>
<dbReference type="Pfam" id="PF01852">
    <property type="entry name" value="START"/>
    <property type="match status" value="1"/>
</dbReference>
<dbReference type="Gene3D" id="2.60.200.20">
    <property type="match status" value="1"/>
</dbReference>
<feature type="region of interest" description="Disordered" evidence="7">
    <location>
        <begin position="1225"/>
        <end position="1245"/>
    </location>
</feature>
<dbReference type="PROSITE" id="PS50067">
    <property type="entry name" value="KINESIN_MOTOR_2"/>
    <property type="match status" value="1"/>
</dbReference>
<accession>A0A6P7H674</accession>
<feature type="compositionally biased region" description="Polar residues" evidence="7">
    <location>
        <begin position="1355"/>
        <end position="1370"/>
    </location>
</feature>
<reference evidence="10" key="1">
    <citation type="submission" date="2024-06" db="UniProtKB">
        <authorList>
            <consortium name="RefSeq"/>
        </authorList>
    </citation>
    <scope>NUCLEOTIDE SEQUENCE [LARGE SCALE GENOMIC DNA]</scope>
</reference>
<dbReference type="InterPro" id="IPR027417">
    <property type="entry name" value="P-loop_NTPase"/>
</dbReference>
<dbReference type="SMART" id="SM00129">
    <property type="entry name" value="KISc"/>
    <property type="match status" value="1"/>
</dbReference>
<proteinExistence type="inferred from homology"/>
<feature type="compositionally biased region" description="Polar residues" evidence="7">
    <location>
        <begin position="1225"/>
        <end position="1242"/>
    </location>
</feature>
<feature type="region of interest" description="Disordered" evidence="7">
    <location>
        <begin position="789"/>
        <end position="813"/>
    </location>
</feature>
<feature type="compositionally biased region" description="Polar residues" evidence="7">
    <location>
        <begin position="2744"/>
        <end position="2758"/>
    </location>
</feature>
<feature type="region of interest" description="Disordered" evidence="7">
    <location>
        <begin position="1538"/>
        <end position="1560"/>
    </location>
</feature>
<feature type="compositionally biased region" description="Polar residues" evidence="7">
    <location>
        <begin position="2675"/>
        <end position="2687"/>
    </location>
</feature>
<dbReference type="PANTHER" id="PTHR47117">
    <property type="entry name" value="STAR-RELATED LIPID TRANSFER PROTEIN 9"/>
    <property type="match status" value="1"/>
</dbReference>
<evidence type="ECO:0000256" key="5">
    <source>
        <dbReference type="PROSITE-ProRule" id="PRU00283"/>
    </source>
</evidence>
<feature type="domain" description="START" evidence="9">
    <location>
        <begin position="3279"/>
        <end position="3404"/>
    </location>
</feature>
<protein>
    <submittedName>
        <fullName evidence="11">StAR-related lipid transfer protein 9</fullName>
    </submittedName>
</protein>
<evidence type="ECO:0000313" key="11">
    <source>
        <dbReference type="RefSeq" id="XP_028250655.1"/>
    </source>
</evidence>
<keyword evidence="3 6" id="KW-0175">Coiled coil</keyword>
<dbReference type="PROSITE" id="PS00411">
    <property type="entry name" value="KINESIN_MOTOR_1"/>
    <property type="match status" value="1"/>
</dbReference>
<dbReference type="PROSITE" id="PS50848">
    <property type="entry name" value="START"/>
    <property type="match status" value="1"/>
</dbReference>
<dbReference type="GO" id="GO:0008017">
    <property type="term" value="F:microtubule binding"/>
    <property type="evidence" value="ECO:0007669"/>
    <property type="project" value="InterPro"/>
</dbReference>
<feature type="compositionally biased region" description="Polar residues" evidence="7">
    <location>
        <begin position="1801"/>
        <end position="1818"/>
    </location>
</feature>
<dbReference type="InParanoid" id="A0A6P7H674"/>
<feature type="region of interest" description="Disordered" evidence="7">
    <location>
        <begin position="1137"/>
        <end position="1156"/>
    </location>
</feature>
<feature type="compositionally biased region" description="Low complexity" evidence="7">
    <location>
        <begin position="3098"/>
        <end position="3113"/>
    </location>
</feature>
<feature type="domain" description="Kinesin motor" evidence="8">
    <location>
        <begin position="3"/>
        <end position="385"/>
    </location>
</feature>
<feature type="compositionally biased region" description="Basic and acidic residues" evidence="7">
    <location>
        <begin position="2723"/>
        <end position="2740"/>
    </location>
</feature>
<sequence>MANVKVAIRVRPLSARESTDGGRLAVQVEDKLVRIRNVKLDGRTEGVVDSREKLLEFCFDYCYWSVDPADPHYASQEEVFQDLGVSVLSGASEGYNVCLFAYGQTGSGKTYTMMGTPDSIGLTPRVCQGLFRSEDAFPDGQNSSRVEISFLEIYNERVRDLLRGGEQKKRASLRVREHPEKGPYVQDLSQHMVSDCKQAMDLLEQGIANRITAATHTHDASSRSHAIFTIQYTQAILENNLPSETVSKINLVDLAGSERADPHYCRDRLTEGSNINKSLVTLGIVISALAQNSQMSSSCQSINSMASEGDGSMVGSHSSSLSGGGSGGGRRHCFIPYRDSVLTWLLKDSLGGNSKTIMIATVSPSANSYNETLSTLRYAAHARNIVNKPRVNEDASVRLIRELREEIDRLKSMLLSFEMQRNPSPSLSDERDGNLSEIVLQNELKVEQLTKDWSESWRDKKALLEQYSVDINRDQAGFLINSLQPHLVALDRDVLSTGVVFYHLREGVTRVGPQDQFEEPHIVLQGSASCEIENHGGVVTLRPLPGSVCLLNDREVTEPCRLAQGTVITLGGVHIFRFNHPAEAAVLRERRRASEGGMTCTYIDLCPSTPDSRVEEAKLPGQLGACLSPSEEPTARQRVEEQKRYVESLRQEIHAEQRRAERELEREQAHLRQQHTEIQQWILQEKHRLTAVEQKETQESGVQADLLSAPLLERLTCQASRDPNDSTVDCPSRIVRARKKAVQDELLKHHALCRAESRVRRKRLQYQLERIASKRHLLEAKRELQQLEKTIPPGPDSPDSPELGSPSKLRGQSFVSRRHSFSAELLSRLYPQHTPIFKHFLKRNRSTDLALTSTSDSIGNRKWVSDECLPRERTQSCSGSIFSGQGQSCQNKVSSSENIRKAAKEETQAKSCRERPERKPLLPNRDLSFKNRSDQNSAFTLKSPLGTALLPVNKENIQASTAHKSSSENTPFMSVKNSSHVGNSGLKTFSKPFSRSVGPRLKTVLSKVFRKPPSGVSGRRVPKPLGRIVSTFHWRQRRDKNLKDAKMSQNKCGIKTAVSCEELDQRTPSESIRQRRWHSTEALMNKTGRWIDGQQGLAGWGEEQEDEDGGASDCESLFSLDSLSSAYATALAEQLRHEDAAQSEAESEDSQISKDSLTIEGTGKFSTVERLSQTVVPTYSLVKDPTDSLRQDSRTTETSINWDSHQKPLVIPTEAYWSLQVSPKTTQIHTTSKPPSQSSVVTDSRGKDTVHKLTEDFGNMQTTSTGSPRSLSSCSVREFENLLALTDAWSSTDAADSPRVHMDSLPFQRKMMLRHAESSSSSPSPISMNLTESQTGSVSFSSTSTSSDSVNVTVQKQSQRDSQTQATQEDALSDIVCSHKMRKTAVDTLDCSCNKKAASLPSSDACVSVTKIPQTTQATSNFLQMSADAPDTTMGQTLDFEDAASLVKLSTEKTPLCIHPNLRDVQHHHLRTIEDASTKGTKQSIALQQEVVKSACKNSRKRNKDQQDAFIGSLKIPKRSNSRELTFCCTPGGSQEDFCPDDNNNTSDSKEEQSAVETDSPAFDSVLVGGSVRQDAVALVALPVSDFMSRKLELSCQIFEDSEYILKCSQSGTSLRDENVDLTLREGGEKHKKHPKGKNHTCKSDAICSAIDLRISEVVKEHMKLALIGADGGRKSRSRSLNALSTSACHVSCKSCNSDEDQWTETQLRGGSGKKANGATNLDRLIRKKTGDDGKHLASDKPMKLRASNDSGALECTEVNQKTDDAHNSPNLAVLIKPCLTLNSHGACEHSLSSKGERTRTSSPESQQTNEATSTPNLSISDICSQKLHCLLDSNLSPKLHQETPSASGHTDLDCCSAVVEDVSMEAVSSAKYKDNDLSEHNSNKMTQQGFQTCPETSPVSLLSPNRGLNSYQNTVGKVEADTTTGIEPSITAQDLFICQQTHADGLTQTCVVNMNYNNKCQNALTSQCKLNEDCQIDRKGHCLIKTDREAWTHQFVAQGQTLSKESNFNSVSVQEYKIPEENDIRSTSFFRSVMSTEAKTSTFAGVGNPAVIPKKAKTKRFRKSKIKNFPNSSSDSSLKSSDEEEEDIKATRMHHNRLTSKLVKLGTQTIQNNGKQEVRQPHSNIAESFTSMSASKCKLKTNSNGNSGKGEVKFNKDHTQKRHSFPFQAVPSKTDVENISLFAQRSQQQTPKPQDSPIHFASSDINPFIHQWQDDDSNQNCYKNPAFGSAADLTCKSPLLNSSEKHITRCCSVDNGLNGQNSPFNSHLSTYATNKGLSSTLSSIEDYKQQVNKTSQLTPCTQASTAGRSHLASLTVNSSPSSNDVPGGFGNNLSQVDEIMFVYSSEQESKEKTGAQRRRTCEHSTQTECRIQTDTSSAQQRRERHKRSHTDVPVPQKTKADIKDSPTWASMESMSAHLSKLINSTSDLLGDVQEMRTGEASSSSLRRSINVSNLSISYSESVDCIKRDCSTQTATDVGIQTERLVAPAEEEVAVYQTPRDRSKSHEVNVIVKVIGSEVLSVSQDKNVHCVVKAKTDAKMQSMPDLSLNTAAALQLDTDPLKMPHVKTAAECQRRVRSASSRPSKQSVPEAPSHRGATVSEITRRATKKCHQENHSPSKTNHTSAHSKKLATYTDRASSPILTVGARLPVRQKEKLCPTKHKEQKTHHPSEDTHTIPSASDDNQMSRQDSDVSSSKSESVSLEKVSEITCSSAKCSESISSSHAEHDGRHSKYKNEDAHRPCRQVTSQQWRTNSSPPTRLTDVHNYTRPAAISGDFCADSYDAAAFSDQTDQPQEDDMVSLAPSECNTDVLVNTEPVTTVTLREDHQRVPEDLPMHNKFTNWSGVNRQQSKCSNKFVNDHYKSRNCVDWGEMESFSTNVETDRRTRELVKLRQEREQVMATVNLNMTSIPLTVELTEARLHYGLGETDALLKMLSPKSKEEPPGSAPTKQQLYDRHRRSIEGLRQEREERLQTYRRARSLSPSKHPVSPLQEAVLSSKGPAAMPSRRKDYLQRLRQEVIDSTRIPDPPRGEGQCPSDIEQLLRDYGRAREEAMTEIAKARERLRERTELEKRRLQQQAMSQEVKDDLRHRTRISNSTLCTGSSLSLSSGPTSGYNSGNTTQLQQGTRSIIPITGIQDEELKVRTRPPICGPQSVKTPRGWLSAQDVRLEPAATSFEPLMTSSPSHPVCTRQRTTSFGSSSSISTTYQDITSGLLGRALAEVRLASSGDISNLVMGKASAGWRYQGEERGIQAFYKPSSSPSVHGFLGAGELDRPLDSLWNIICQLSKSHMYNQSVRSVWTRPLDDSTQLVYILTDPSSCHLSQPRDFCCISTESKQGGLHVLAMQSVFEESLPRPSVDAVRGEMMPSCWVLQPVRRNGQEVIRVVYMLQLDLGTPSFPHRLLNAVARRQAAVIADLNVFLAS</sequence>
<keyword evidence="1 5" id="KW-0547">Nucleotide-binding</keyword>
<dbReference type="InterPro" id="IPR002913">
    <property type="entry name" value="START_lipid-bd_dom"/>
</dbReference>
<dbReference type="FunFam" id="3.40.850.10:FF:000021">
    <property type="entry name" value="kinesin-like protein KIF16B isoform X1"/>
    <property type="match status" value="1"/>
</dbReference>
<feature type="compositionally biased region" description="Basic and acidic residues" evidence="7">
    <location>
        <begin position="2348"/>
        <end position="2363"/>
    </location>
</feature>
<feature type="binding site" evidence="5">
    <location>
        <begin position="103"/>
        <end position="110"/>
    </location>
    <ligand>
        <name>ATP</name>
        <dbReference type="ChEBI" id="CHEBI:30616"/>
    </ligand>
</feature>
<dbReference type="InterPro" id="IPR001752">
    <property type="entry name" value="Kinesin_motor_dom"/>
</dbReference>
<feature type="region of interest" description="Disordered" evidence="7">
    <location>
        <begin position="2056"/>
        <end position="2091"/>
    </location>
</feature>
<feature type="compositionally biased region" description="Polar residues" evidence="7">
    <location>
        <begin position="2578"/>
        <end position="2587"/>
    </location>
</feature>
<feature type="region of interest" description="Disordered" evidence="7">
    <location>
        <begin position="3070"/>
        <end position="3089"/>
    </location>
</feature>
<feature type="region of interest" description="Disordered" evidence="7">
    <location>
        <begin position="2719"/>
        <end position="2762"/>
    </location>
</feature>
<evidence type="ECO:0000313" key="10">
    <source>
        <dbReference type="Proteomes" id="UP000515145"/>
    </source>
</evidence>
<reference evidence="11" key="2">
    <citation type="submission" date="2025-08" db="UniProtKB">
        <authorList>
            <consortium name="RefSeq"/>
        </authorList>
    </citation>
    <scope>IDENTIFICATION</scope>
</reference>
<dbReference type="InterPro" id="IPR008984">
    <property type="entry name" value="SMAD_FHA_dom_sf"/>
</dbReference>
<organism evidence="10 11">
    <name type="scientific">Parambassis ranga</name>
    <name type="common">Indian glassy fish</name>
    <dbReference type="NCBI Taxonomy" id="210632"/>
    <lineage>
        <taxon>Eukaryota</taxon>
        <taxon>Metazoa</taxon>
        <taxon>Chordata</taxon>
        <taxon>Craniata</taxon>
        <taxon>Vertebrata</taxon>
        <taxon>Euteleostomi</taxon>
        <taxon>Actinopterygii</taxon>
        <taxon>Neopterygii</taxon>
        <taxon>Teleostei</taxon>
        <taxon>Neoteleostei</taxon>
        <taxon>Acanthomorphata</taxon>
        <taxon>Ovalentaria</taxon>
        <taxon>Ambassidae</taxon>
        <taxon>Parambassis</taxon>
    </lineage>
</organism>
<dbReference type="GO" id="GO:0003777">
    <property type="term" value="F:microtubule motor activity"/>
    <property type="evidence" value="ECO:0007669"/>
    <property type="project" value="InterPro"/>
</dbReference>
<evidence type="ECO:0000259" key="8">
    <source>
        <dbReference type="PROSITE" id="PS50067"/>
    </source>
</evidence>
<dbReference type="SUPFAM" id="SSF55961">
    <property type="entry name" value="Bet v1-like"/>
    <property type="match status" value="1"/>
</dbReference>
<dbReference type="FunCoup" id="A0A6P7H674">
    <property type="interactions" value="249"/>
</dbReference>
<evidence type="ECO:0000256" key="1">
    <source>
        <dbReference type="ARBA" id="ARBA00022741"/>
    </source>
</evidence>
<feature type="compositionally biased region" description="Low complexity" evidence="7">
    <location>
        <begin position="306"/>
        <end position="321"/>
    </location>
</feature>
<feature type="compositionally biased region" description="Basic residues" evidence="7">
    <location>
        <begin position="2056"/>
        <end position="2067"/>
    </location>
</feature>
<dbReference type="GO" id="GO:0008289">
    <property type="term" value="F:lipid binding"/>
    <property type="evidence" value="ECO:0007669"/>
    <property type="project" value="InterPro"/>
</dbReference>
<feature type="compositionally biased region" description="Low complexity" evidence="7">
    <location>
        <begin position="1318"/>
        <end position="1354"/>
    </location>
</feature>
<dbReference type="Gene3D" id="3.40.850.10">
    <property type="entry name" value="Kinesin motor domain"/>
    <property type="match status" value="1"/>
</dbReference>
<feature type="compositionally biased region" description="Low complexity" evidence="7">
    <location>
        <begin position="2691"/>
        <end position="2703"/>
    </location>
</feature>
<feature type="region of interest" description="Disordered" evidence="7">
    <location>
        <begin position="306"/>
        <end position="327"/>
    </location>
</feature>
<dbReference type="InterPro" id="IPR036961">
    <property type="entry name" value="Kinesin_motor_dom_sf"/>
</dbReference>